<proteinExistence type="predicted"/>
<evidence type="ECO:0000313" key="1">
    <source>
        <dbReference type="EMBL" id="TGY87073.1"/>
    </source>
</evidence>
<evidence type="ECO:0000313" key="2">
    <source>
        <dbReference type="Proteomes" id="UP000304953"/>
    </source>
</evidence>
<dbReference type="EMBL" id="SRYA01000121">
    <property type="protein sequence ID" value="TGY87073.1"/>
    <property type="molecule type" value="Genomic_DNA"/>
</dbReference>
<accession>A0AC61RMU5</accession>
<organism evidence="1 2">
    <name type="scientific">Petralouisia muris</name>
    <dbReference type="NCBI Taxonomy" id="3032872"/>
    <lineage>
        <taxon>Bacteria</taxon>
        <taxon>Bacillati</taxon>
        <taxon>Bacillota</taxon>
        <taxon>Clostridia</taxon>
        <taxon>Lachnospirales</taxon>
        <taxon>Lachnospiraceae</taxon>
        <taxon>Petralouisia</taxon>
    </lineage>
</organism>
<reference evidence="1" key="1">
    <citation type="submission" date="2019-04" db="EMBL/GenBank/DDBJ databases">
        <title>Microbes associate with the intestines of laboratory mice.</title>
        <authorList>
            <person name="Navarre W."/>
            <person name="Wong E."/>
            <person name="Huang K."/>
            <person name="Tropini C."/>
            <person name="Ng K."/>
            <person name="Yu B."/>
        </authorList>
    </citation>
    <scope>NUCLEOTIDE SEQUENCE</scope>
    <source>
        <strain evidence="1">NM01_1-7b</strain>
    </source>
</reference>
<dbReference type="Proteomes" id="UP000304953">
    <property type="component" value="Unassembled WGS sequence"/>
</dbReference>
<gene>
    <name evidence="1" type="ORF">E5329_27055</name>
</gene>
<sequence>MIQIAIFNNKGGVGKTTYLFHIANLLADAGICTLMVDCDSQCNLTAYALDDSEIKKSWSERGNSIYKVIQPVSEGLGDIRMRQAHCLREKLYLVPGDIDLNIYEDRLGETWASASVQPASIRVQIAIYRYIKFAAQKCNAQVVLIDLGPNLGALNRTVLGGCDYFITPLSPDLFSIKGTQNLGNKFVVWHDEWKNNLYKWKKPNSGISIDELPHGAPKFLGYVTQQHNIRDSKSGMTIGWSIFGNQVDEAVRRNIVKQLEPLEQNDSKQNYLLGKIPNLHSLVPYSLNAHKPVYKCSSSDGLKGSHISKARNSKELYQDIINEIQRLL</sequence>
<comment type="caution">
    <text evidence="1">The sequence shown here is derived from an EMBL/GenBank/DDBJ whole genome shotgun (WGS) entry which is preliminary data.</text>
</comment>
<protein>
    <submittedName>
        <fullName evidence="1">ParA family protein</fullName>
    </submittedName>
</protein>
<keyword evidence="2" id="KW-1185">Reference proteome</keyword>
<name>A0AC61RMU5_9FIRM</name>